<dbReference type="GO" id="GO:0032259">
    <property type="term" value="P:methylation"/>
    <property type="evidence" value="ECO:0007669"/>
    <property type="project" value="UniProtKB-KW"/>
</dbReference>
<dbReference type="GO" id="GO:0032541">
    <property type="term" value="C:cortical endoplasmic reticulum"/>
    <property type="evidence" value="ECO:0007669"/>
    <property type="project" value="TreeGrafter"/>
</dbReference>
<accession>A0A310SJ64</accession>
<dbReference type="InterPro" id="IPR007290">
    <property type="entry name" value="Arv1"/>
</dbReference>
<feature type="domain" description="PiggyBac transposable element-derived protein" evidence="11">
    <location>
        <begin position="74"/>
        <end position="138"/>
    </location>
</feature>
<keyword evidence="3 10" id="KW-0813">Transport</keyword>
<keyword evidence="13" id="KW-0489">Methyltransferase</keyword>
<evidence type="ECO:0000313" key="13">
    <source>
        <dbReference type="EMBL" id="OAD53472.1"/>
    </source>
</evidence>
<evidence type="ECO:0000256" key="9">
    <source>
        <dbReference type="ARBA" id="ARBA00023136"/>
    </source>
</evidence>
<keyword evidence="14" id="KW-1185">Reference proteome</keyword>
<keyword evidence="13" id="KW-0808">Transferase</keyword>
<comment type="subcellular location">
    <subcellularLocation>
        <location evidence="1 10">Endoplasmic reticulum membrane</location>
        <topology evidence="1 10">Multi-pass membrane protein</topology>
    </subcellularLocation>
</comment>
<keyword evidence="9 10" id="KW-0472">Membrane</keyword>
<dbReference type="GO" id="GO:0097036">
    <property type="term" value="P:regulation of plasma membrane sterol distribution"/>
    <property type="evidence" value="ECO:0007669"/>
    <property type="project" value="UniProtKB-UniRule"/>
</dbReference>
<evidence type="ECO:0000256" key="2">
    <source>
        <dbReference type="ARBA" id="ARBA00009187"/>
    </source>
</evidence>
<keyword evidence="4 10" id="KW-0812">Transmembrane</keyword>
<evidence type="ECO:0000256" key="10">
    <source>
        <dbReference type="RuleBase" id="RU368065"/>
    </source>
</evidence>
<evidence type="ECO:0000256" key="4">
    <source>
        <dbReference type="ARBA" id="ARBA00022692"/>
    </source>
</evidence>
<dbReference type="GO" id="GO:0005794">
    <property type="term" value="C:Golgi apparatus"/>
    <property type="evidence" value="ECO:0007669"/>
    <property type="project" value="TreeGrafter"/>
</dbReference>
<dbReference type="GO" id="GO:0016125">
    <property type="term" value="P:sterol metabolic process"/>
    <property type="evidence" value="ECO:0007669"/>
    <property type="project" value="UniProtKB-UniRule"/>
</dbReference>
<comment type="caution">
    <text evidence="10">Lacks conserved residue(s) required for the propagation of feature annotation.</text>
</comment>
<keyword evidence="6 10" id="KW-1133">Transmembrane helix</keyword>
<evidence type="ECO:0000256" key="1">
    <source>
        <dbReference type="ARBA" id="ARBA00004477"/>
    </source>
</evidence>
<dbReference type="GO" id="GO:0005789">
    <property type="term" value="C:endoplasmic reticulum membrane"/>
    <property type="evidence" value="ECO:0007669"/>
    <property type="project" value="UniProtKB-SubCell"/>
</dbReference>
<dbReference type="Pfam" id="PF17906">
    <property type="entry name" value="HTH_48"/>
    <property type="match status" value="1"/>
</dbReference>
<dbReference type="PANTHER" id="PTHR14467:SF0">
    <property type="entry name" value="PROTEIN ARV1"/>
    <property type="match status" value="1"/>
</dbReference>
<evidence type="ECO:0000313" key="14">
    <source>
        <dbReference type="Proteomes" id="UP000250275"/>
    </source>
</evidence>
<dbReference type="EMBL" id="KQ767242">
    <property type="protein sequence ID" value="OAD53472.1"/>
    <property type="molecule type" value="Genomic_DNA"/>
</dbReference>
<dbReference type="PANTHER" id="PTHR14467">
    <property type="entry name" value="ARV1"/>
    <property type="match status" value="1"/>
</dbReference>
<gene>
    <name evidence="13" type="ORF">WN48_09955</name>
</gene>
<dbReference type="GO" id="GO:0008168">
    <property type="term" value="F:methyltransferase activity"/>
    <property type="evidence" value="ECO:0007669"/>
    <property type="project" value="UniProtKB-KW"/>
</dbReference>
<comment type="similarity">
    <text evidence="2 10">Belongs to the ARV1 family.</text>
</comment>
<dbReference type="InterPro" id="IPR041426">
    <property type="entry name" value="Mos1_HTH"/>
</dbReference>
<dbReference type="GO" id="GO:0032366">
    <property type="term" value="P:intracellular sterol transport"/>
    <property type="evidence" value="ECO:0007669"/>
    <property type="project" value="UniProtKB-UniRule"/>
</dbReference>
<evidence type="ECO:0000256" key="6">
    <source>
        <dbReference type="ARBA" id="ARBA00022989"/>
    </source>
</evidence>
<dbReference type="GO" id="GO:0006665">
    <property type="term" value="P:sphingolipid metabolic process"/>
    <property type="evidence" value="ECO:0007669"/>
    <property type="project" value="TreeGrafter"/>
</dbReference>
<evidence type="ECO:0000259" key="11">
    <source>
        <dbReference type="Pfam" id="PF13843"/>
    </source>
</evidence>
<dbReference type="Gene3D" id="1.10.10.1450">
    <property type="match status" value="1"/>
</dbReference>
<feature type="transmembrane region" description="Helical" evidence="10">
    <location>
        <begin position="311"/>
        <end position="328"/>
    </location>
</feature>
<organism evidence="13 14">
    <name type="scientific">Eufriesea mexicana</name>
    <dbReference type="NCBI Taxonomy" id="516756"/>
    <lineage>
        <taxon>Eukaryota</taxon>
        <taxon>Metazoa</taxon>
        <taxon>Ecdysozoa</taxon>
        <taxon>Arthropoda</taxon>
        <taxon>Hexapoda</taxon>
        <taxon>Insecta</taxon>
        <taxon>Pterygota</taxon>
        <taxon>Neoptera</taxon>
        <taxon>Endopterygota</taxon>
        <taxon>Hymenoptera</taxon>
        <taxon>Apocrita</taxon>
        <taxon>Aculeata</taxon>
        <taxon>Apoidea</taxon>
        <taxon>Anthophila</taxon>
        <taxon>Apidae</taxon>
        <taxon>Eufriesea</taxon>
    </lineage>
</organism>
<keyword evidence="8 10" id="KW-0443">Lipid metabolism</keyword>
<dbReference type="AlphaFoldDB" id="A0A310SJ64"/>
<comment type="function">
    <text evidence="10">Mediator of sterol homeostasis involved in sterol uptake, trafficking and distribution into membranes.</text>
</comment>
<dbReference type="Pfam" id="PF04161">
    <property type="entry name" value="Arv1"/>
    <property type="match status" value="1"/>
</dbReference>
<dbReference type="Proteomes" id="UP000250275">
    <property type="component" value="Unassembled WGS sequence"/>
</dbReference>
<proteinExistence type="inferred from homology"/>
<evidence type="ECO:0000256" key="8">
    <source>
        <dbReference type="ARBA" id="ARBA00023098"/>
    </source>
</evidence>
<reference evidence="13 14" key="1">
    <citation type="submission" date="2015-07" db="EMBL/GenBank/DDBJ databases">
        <title>The genome of Eufriesea mexicana.</title>
        <authorList>
            <person name="Pan H."/>
            <person name="Kapheim K."/>
        </authorList>
    </citation>
    <scope>NUCLEOTIDE SEQUENCE [LARGE SCALE GENOMIC DNA]</scope>
    <source>
        <strain evidence="13">0111107269</strain>
        <tissue evidence="13">Whole body</tissue>
    </source>
</reference>
<feature type="domain" description="Mos1 transposase HTH" evidence="12">
    <location>
        <begin position="7"/>
        <end position="54"/>
    </location>
</feature>
<protein>
    <recommendedName>
        <fullName evidence="10">Protein ARV</fullName>
    </recommendedName>
</protein>
<name>A0A310SJ64_9HYME</name>
<feature type="transmembrane region" description="Helical" evidence="10">
    <location>
        <begin position="241"/>
        <end position="262"/>
    </location>
</feature>
<keyword evidence="5 10" id="KW-0256">Endoplasmic reticulum</keyword>
<evidence type="ECO:0000256" key="7">
    <source>
        <dbReference type="ARBA" id="ARBA00023055"/>
    </source>
</evidence>
<evidence type="ECO:0000259" key="12">
    <source>
        <dbReference type="Pfam" id="PF17906"/>
    </source>
</evidence>
<evidence type="ECO:0000256" key="3">
    <source>
        <dbReference type="ARBA" id="ARBA00022448"/>
    </source>
</evidence>
<dbReference type="OrthoDB" id="2192830at2759"/>
<keyword evidence="7 10" id="KW-0445">Lipid transport</keyword>
<dbReference type="Pfam" id="PF13843">
    <property type="entry name" value="DDE_Tnp_1_7"/>
    <property type="match status" value="1"/>
</dbReference>
<evidence type="ECO:0000256" key="5">
    <source>
        <dbReference type="ARBA" id="ARBA00022824"/>
    </source>
</evidence>
<sequence length="340" mass="39830">MEEQDAHFGYILSFYFRKGKNASQARKKLCAVNGNEALKERQCQNWFAIFHSGDFSLKNAQQSGRPVEVDETHIKAIIDSDRHSTTREIAEKLNVSHTCIKKPGQDIVVDETIPWRGRLIFRQYISTKSHKYGIKIIKRRTNFVDNFYTSYELANIYETCGLLADKYIEYDPVIILVDLILLKKRAYRHLLYNCDITPSWKLVIILWLIESFRNFLLCNNNKQYVQYWRLFQLNFDKHCSLYVILFNTAFALVTFVFTVVLFTKVRWYLYPNNSDKCSTTLLMKALVIGGSGKLLGLLEITWGHIFLTPHYLLILGYTLLCLLTAYSGKKFYAFYFVLFI</sequence>
<dbReference type="InterPro" id="IPR029526">
    <property type="entry name" value="PGBD"/>
</dbReference>